<dbReference type="AlphaFoldDB" id="A0AAV2QD36"/>
<gene>
    <name evidence="2" type="ORF">MNOR_LOCUS10271</name>
</gene>
<feature type="non-terminal residue" evidence="2">
    <location>
        <position position="211"/>
    </location>
</feature>
<keyword evidence="3" id="KW-1185">Reference proteome</keyword>
<protein>
    <submittedName>
        <fullName evidence="2">Uncharacterized protein</fullName>
    </submittedName>
</protein>
<dbReference type="Proteomes" id="UP001497623">
    <property type="component" value="Unassembled WGS sequence"/>
</dbReference>
<feature type="compositionally biased region" description="Basic and acidic residues" evidence="1">
    <location>
        <begin position="35"/>
        <end position="47"/>
    </location>
</feature>
<accession>A0AAV2QD36</accession>
<feature type="compositionally biased region" description="Low complexity" evidence="1">
    <location>
        <begin position="82"/>
        <end position="91"/>
    </location>
</feature>
<evidence type="ECO:0000256" key="1">
    <source>
        <dbReference type="SAM" id="MobiDB-lite"/>
    </source>
</evidence>
<feature type="compositionally biased region" description="Basic and acidic residues" evidence="1">
    <location>
        <begin position="120"/>
        <end position="135"/>
    </location>
</feature>
<sequence length="211" mass="23404">HSLDIADVPVLNKLPKRKSSLVSNDKEAIGNNSQMKDKEVMNVKDSKPLSVQTECRSPRVEKQTEAPKTSTLSKVLEDPILSSSSSSTSNKDSYKTTDTDVSDTACQVPLPKHKMNRLPVGKEDNSTQRSKEAERESLLAHPSYNLRLEACLKDAVIDVLGGLPEDWLHSPDNTTEVFLFFMSALESFPRPQYTLKQVLSAIIHGHQKTAC</sequence>
<proteinExistence type="predicted"/>
<comment type="caution">
    <text evidence="2">The sequence shown here is derived from an EMBL/GenBank/DDBJ whole genome shotgun (WGS) entry which is preliminary data.</text>
</comment>
<dbReference type="EMBL" id="CAXKWB010005133">
    <property type="protein sequence ID" value="CAL4076889.1"/>
    <property type="molecule type" value="Genomic_DNA"/>
</dbReference>
<evidence type="ECO:0000313" key="2">
    <source>
        <dbReference type="EMBL" id="CAL4076889.1"/>
    </source>
</evidence>
<feature type="compositionally biased region" description="Basic and acidic residues" evidence="1">
    <location>
        <begin position="56"/>
        <end position="65"/>
    </location>
</feature>
<reference evidence="2 3" key="1">
    <citation type="submission" date="2024-05" db="EMBL/GenBank/DDBJ databases">
        <authorList>
            <person name="Wallberg A."/>
        </authorList>
    </citation>
    <scope>NUCLEOTIDE SEQUENCE [LARGE SCALE GENOMIC DNA]</scope>
</reference>
<name>A0AAV2QD36_MEGNR</name>
<evidence type="ECO:0000313" key="3">
    <source>
        <dbReference type="Proteomes" id="UP001497623"/>
    </source>
</evidence>
<feature type="non-terminal residue" evidence="2">
    <location>
        <position position="1"/>
    </location>
</feature>
<feature type="region of interest" description="Disordered" evidence="1">
    <location>
        <begin position="17"/>
        <end position="135"/>
    </location>
</feature>
<organism evidence="2 3">
    <name type="scientific">Meganyctiphanes norvegica</name>
    <name type="common">Northern krill</name>
    <name type="synonym">Thysanopoda norvegica</name>
    <dbReference type="NCBI Taxonomy" id="48144"/>
    <lineage>
        <taxon>Eukaryota</taxon>
        <taxon>Metazoa</taxon>
        <taxon>Ecdysozoa</taxon>
        <taxon>Arthropoda</taxon>
        <taxon>Crustacea</taxon>
        <taxon>Multicrustacea</taxon>
        <taxon>Malacostraca</taxon>
        <taxon>Eumalacostraca</taxon>
        <taxon>Eucarida</taxon>
        <taxon>Euphausiacea</taxon>
        <taxon>Euphausiidae</taxon>
        <taxon>Meganyctiphanes</taxon>
    </lineage>
</organism>